<dbReference type="PROSITE" id="PS52050">
    <property type="entry name" value="WYL"/>
    <property type="match status" value="1"/>
</dbReference>
<evidence type="ECO:0008006" key="6">
    <source>
        <dbReference type="Google" id="ProtNLM"/>
    </source>
</evidence>
<accession>A0ABQ4SVB9</accession>
<protein>
    <recommendedName>
        <fullName evidence="6">WYL domain-containing protein</fullName>
    </recommendedName>
</protein>
<evidence type="ECO:0000313" key="4">
    <source>
        <dbReference type="EMBL" id="GJE06403.1"/>
    </source>
</evidence>
<reference evidence="4" key="1">
    <citation type="journal article" date="2021" name="Front. Microbiol.">
        <title>Comprehensive Comparative Genomics and Phenotyping of Methylobacterium Species.</title>
        <authorList>
            <person name="Alessa O."/>
            <person name="Ogura Y."/>
            <person name="Fujitani Y."/>
            <person name="Takami H."/>
            <person name="Hayashi T."/>
            <person name="Sahin N."/>
            <person name="Tani A."/>
        </authorList>
    </citation>
    <scope>NUCLEOTIDE SEQUENCE</scope>
    <source>
        <strain evidence="4">LMG 23639</strain>
    </source>
</reference>
<dbReference type="InterPro" id="IPR059020">
    <property type="entry name" value="CapW_CTD"/>
</dbReference>
<name>A0ABQ4SVB9_9HYPH</name>
<dbReference type="PIRSF" id="PIRSF015558">
    <property type="entry name" value="Txn_reg_DeoR_prd"/>
    <property type="match status" value="1"/>
</dbReference>
<reference evidence="4" key="2">
    <citation type="submission" date="2021-08" db="EMBL/GenBank/DDBJ databases">
        <authorList>
            <person name="Tani A."/>
            <person name="Ola A."/>
            <person name="Ogura Y."/>
            <person name="Katsura K."/>
            <person name="Hayashi T."/>
        </authorList>
    </citation>
    <scope>NUCLEOTIDE SEQUENCE</scope>
    <source>
        <strain evidence="4">LMG 23639</strain>
    </source>
</reference>
<evidence type="ECO:0000259" key="2">
    <source>
        <dbReference type="Pfam" id="PF26107"/>
    </source>
</evidence>
<dbReference type="InterPro" id="IPR016634">
    <property type="entry name" value="CapW-like"/>
</dbReference>
<dbReference type="RefSeq" id="WP_238275091.1">
    <property type="nucleotide sequence ID" value="NZ_BPQR01000028.1"/>
</dbReference>
<proteinExistence type="predicted"/>
<feature type="domain" description="DNA-binding transcriptional repressor CapW C-terminal dimerisation" evidence="2">
    <location>
        <begin position="213"/>
        <end position="282"/>
    </location>
</feature>
<gene>
    <name evidence="4" type="ORF">AOPFMNJM_1720</name>
</gene>
<dbReference type="Pfam" id="PF26109">
    <property type="entry name" value="WHD_BrxR"/>
    <property type="match status" value="1"/>
</dbReference>
<dbReference type="Pfam" id="PF26107">
    <property type="entry name" value="BrxR_CTD"/>
    <property type="match status" value="1"/>
</dbReference>
<feature type="domain" description="WYL" evidence="1">
    <location>
        <begin position="126"/>
        <end position="195"/>
    </location>
</feature>
<evidence type="ECO:0000259" key="1">
    <source>
        <dbReference type="Pfam" id="PF13280"/>
    </source>
</evidence>
<dbReference type="InterPro" id="IPR026881">
    <property type="entry name" value="WYL_dom"/>
</dbReference>
<comment type="caution">
    <text evidence="4">The sequence shown here is derived from an EMBL/GenBank/DDBJ whole genome shotgun (WGS) entry which is preliminary data.</text>
</comment>
<sequence length="292" mass="33773">MDSDDSKLRWGTEQRLEFIEFLTFWEGGIRRGDITSRFGVSVPQASNDLTLYQKLAPRNLRYNSSEKRYVPTSDFAPRYLKPNAERYLVQLQAIANRVITLADTWIANAPDVGVMPVPGRRIEPAILKRLIDVIRTARSIEVHYHSMNKQRPDAIWRRITPHAFGNDGLRWHVRAFCHIDGTFKDFVLSRCRELRADGMAGAPASADRNWLTMFDVHLIPNPELSESQRETIAMDYDMRNGRITVPVRCALLYYFEKRLRLDVGLKKDRPAEKPVVVANWKEFVEARDANID</sequence>
<evidence type="ECO:0000259" key="3">
    <source>
        <dbReference type="Pfam" id="PF26109"/>
    </source>
</evidence>
<keyword evidence="5" id="KW-1185">Reference proteome</keyword>
<dbReference type="Pfam" id="PF13280">
    <property type="entry name" value="WYL"/>
    <property type="match status" value="1"/>
</dbReference>
<dbReference type="EMBL" id="BPQR01000028">
    <property type="protein sequence ID" value="GJE06403.1"/>
    <property type="molecule type" value="Genomic_DNA"/>
</dbReference>
<feature type="domain" description="DNA-binding transcriptional repressor CapW winged helix-turn-helix" evidence="3">
    <location>
        <begin position="12"/>
        <end position="92"/>
    </location>
</feature>
<organism evidence="4 5">
    <name type="scientific">Methylobacterium jeotgali</name>
    <dbReference type="NCBI Taxonomy" id="381630"/>
    <lineage>
        <taxon>Bacteria</taxon>
        <taxon>Pseudomonadati</taxon>
        <taxon>Pseudomonadota</taxon>
        <taxon>Alphaproteobacteria</taxon>
        <taxon>Hyphomicrobiales</taxon>
        <taxon>Methylobacteriaceae</taxon>
        <taxon>Methylobacterium</taxon>
    </lineage>
</organism>
<dbReference type="Proteomes" id="UP001055102">
    <property type="component" value="Unassembled WGS sequence"/>
</dbReference>
<dbReference type="InterPro" id="IPR059019">
    <property type="entry name" value="WHD_CapW"/>
</dbReference>
<evidence type="ECO:0000313" key="5">
    <source>
        <dbReference type="Proteomes" id="UP001055102"/>
    </source>
</evidence>